<dbReference type="Gene3D" id="3.40.720.10">
    <property type="entry name" value="Alkaline Phosphatase, subunit A"/>
    <property type="match status" value="1"/>
</dbReference>
<gene>
    <name evidence="7" type="ORF">HNR12_002257</name>
</gene>
<evidence type="ECO:0000256" key="2">
    <source>
        <dbReference type="ARBA" id="ARBA00022723"/>
    </source>
</evidence>
<evidence type="ECO:0000313" key="7">
    <source>
        <dbReference type="EMBL" id="NYI95980.1"/>
    </source>
</evidence>
<dbReference type="InterPro" id="IPR000917">
    <property type="entry name" value="Sulfatase_N"/>
</dbReference>
<dbReference type="AlphaFoldDB" id="A0A853BLW0"/>
<dbReference type="Pfam" id="PF00884">
    <property type="entry name" value="Sulfatase"/>
    <property type="match status" value="1"/>
</dbReference>
<name>A0A853BLW0_9ACTN</name>
<dbReference type="RefSeq" id="WP_179767418.1">
    <property type="nucleotide sequence ID" value="NZ_JACCFO010000001.1"/>
</dbReference>
<keyword evidence="8" id="KW-1185">Reference proteome</keyword>
<comment type="caution">
    <text evidence="7">The sequence shown here is derived from an EMBL/GenBank/DDBJ whole genome shotgun (WGS) entry which is preliminary data.</text>
</comment>
<feature type="compositionally biased region" description="Gly residues" evidence="5">
    <location>
        <begin position="11"/>
        <end position="22"/>
    </location>
</feature>
<dbReference type="PANTHER" id="PTHR42693:SF53">
    <property type="entry name" value="ENDO-4-O-SULFATASE"/>
    <property type="match status" value="1"/>
</dbReference>
<dbReference type="InterPro" id="IPR050738">
    <property type="entry name" value="Sulfatase"/>
</dbReference>
<dbReference type="GO" id="GO:0004065">
    <property type="term" value="F:arylsulfatase activity"/>
    <property type="evidence" value="ECO:0007669"/>
    <property type="project" value="TreeGrafter"/>
</dbReference>
<dbReference type="GO" id="GO:0046872">
    <property type="term" value="F:metal ion binding"/>
    <property type="evidence" value="ECO:0007669"/>
    <property type="project" value="UniProtKB-KW"/>
</dbReference>
<evidence type="ECO:0000313" key="8">
    <source>
        <dbReference type="Proteomes" id="UP000575985"/>
    </source>
</evidence>
<keyword evidence="3" id="KW-0378">Hydrolase</keyword>
<dbReference type="InterPro" id="IPR017850">
    <property type="entry name" value="Alkaline_phosphatase_core_sf"/>
</dbReference>
<sequence>MADGVNARGADGTGSAGGGGRTGRSDEDAARAPGGAPPGAPGSRRGGPANVLVLLTDQQRWDTTGVHGNPLGLTPAFDRMAAEGVHVANSFTCQPVCAPSRAALQTGRYPAQTGVYRNNIPLPEDAPTLAHHFARAGYDTGYIGKWHLADTDVAGPVRPAQRGGYRDWLAANLLEFTSDAYETTLYDGDGRPHELAGYRADALTDAAIDYITRERANPFFLFLSYLEPHHQNQRDDYPAPQGYGERYAGGWTPGDLAALGGNAAEHLGGYYGMVRRLDECLGRVLAALEEHGLAEDTVVLYTSDHGCHFKTRNSEYKRSCHDASIRVPTALRGPGLATGRPITRLVSHVDLPPTLLDAAGLPVPPDMHGRSLLPLVRGGADDRPDDVLVQISESQVGRALRTPRWKYGVVAPDADGWDDPAADEYVDAYLYDLESDPHELDNLVTAPGAQEVIAPLRDRLLARLAETGERPVIRPAR</sequence>
<dbReference type="Proteomes" id="UP000575985">
    <property type="component" value="Unassembled WGS sequence"/>
</dbReference>
<protein>
    <submittedName>
        <fullName evidence="7">Arylsulfatase A-like enzyme</fullName>
    </submittedName>
</protein>
<dbReference type="PANTHER" id="PTHR42693">
    <property type="entry name" value="ARYLSULFATASE FAMILY MEMBER"/>
    <property type="match status" value="1"/>
</dbReference>
<evidence type="ECO:0000256" key="1">
    <source>
        <dbReference type="ARBA" id="ARBA00008779"/>
    </source>
</evidence>
<keyword evidence="2" id="KW-0479">Metal-binding</keyword>
<evidence type="ECO:0000256" key="3">
    <source>
        <dbReference type="ARBA" id="ARBA00022801"/>
    </source>
</evidence>
<comment type="similarity">
    <text evidence="1">Belongs to the sulfatase family.</text>
</comment>
<proteinExistence type="inferred from homology"/>
<accession>A0A853BLW0</accession>
<organism evidence="7 8">
    <name type="scientific">Streptomonospora nanhaiensis</name>
    <dbReference type="NCBI Taxonomy" id="1323731"/>
    <lineage>
        <taxon>Bacteria</taxon>
        <taxon>Bacillati</taxon>
        <taxon>Actinomycetota</taxon>
        <taxon>Actinomycetes</taxon>
        <taxon>Streptosporangiales</taxon>
        <taxon>Nocardiopsidaceae</taxon>
        <taxon>Streptomonospora</taxon>
    </lineage>
</organism>
<evidence type="ECO:0000256" key="4">
    <source>
        <dbReference type="ARBA" id="ARBA00022837"/>
    </source>
</evidence>
<dbReference type="CDD" id="cd16152">
    <property type="entry name" value="sulfatase_like"/>
    <property type="match status" value="1"/>
</dbReference>
<feature type="domain" description="Sulfatase N-terminal" evidence="6">
    <location>
        <begin position="50"/>
        <end position="360"/>
    </location>
</feature>
<reference evidence="7 8" key="1">
    <citation type="submission" date="2020-07" db="EMBL/GenBank/DDBJ databases">
        <title>Sequencing the genomes of 1000 actinobacteria strains.</title>
        <authorList>
            <person name="Klenk H.-P."/>
        </authorList>
    </citation>
    <scope>NUCLEOTIDE SEQUENCE [LARGE SCALE GENOMIC DNA]</scope>
    <source>
        <strain evidence="7 8">DSM 45927</strain>
    </source>
</reference>
<feature type="region of interest" description="Disordered" evidence="5">
    <location>
        <begin position="1"/>
        <end position="48"/>
    </location>
</feature>
<evidence type="ECO:0000259" key="6">
    <source>
        <dbReference type="Pfam" id="PF00884"/>
    </source>
</evidence>
<dbReference type="SUPFAM" id="SSF53649">
    <property type="entry name" value="Alkaline phosphatase-like"/>
    <property type="match status" value="1"/>
</dbReference>
<dbReference type="PROSITE" id="PS00149">
    <property type="entry name" value="SULFATASE_2"/>
    <property type="match status" value="1"/>
</dbReference>
<evidence type="ECO:0000256" key="5">
    <source>
        <dbReference type="SAM" id="MobiDB-lite"/>
    </source>
</evidence>
<dbReference type="InterPro" id="IPR024607">
    <property type="entry name" value="Sulfatase_CS"/>
</dbReference>
<keyword evidence="4" id="KW-0106">Calcium</keyword>
<dbReference type="EMBL" id="JACCFO010000001">
    <property type="protein sequence ID" value="NYI95980.1"/>
    <property type="molecule type" value="Genomic_DNA"/>
</dbReference>